<dbReference type="STRING" id="1017273.SAMN05443094_10594"/>
<evidence type="ECO:0000313" key="1">
    <source>
        <dbReference type="EMBL" id="SIR07428.1"/>
    </source>
</evidence>
<dbReference type="Proteomes" id="UP000186385">
    <property type="component" value="Unassembled WGS sequence"/>
</dbReference>
<proteinExistence type="predicted"/>
<dbReference type="RefSeq" id="WP_139325443.1">
    <property type="nucleotide sequence ID" value="NZ_FTLX01000005.1"/>
</dbReference>
<reference evidence="1 2" key="1">
    <citation type="submission" date="2017-01" db="EMBL/GenBank/DDBJ databases">
        <authorList>
            <person name="Mah S.A."/>
            <person name="Swanson W.J."/>
            <person name="Moy G.W."/>
            <person name="Vacquier V.D."/>
        </authorList>
    </citation>
    <scope>NUCLEOTIDE SEQUENCE [LARGE SCALE GENOMIC DNA]</scope>
    <source>
        <strain evidence="1 2">NIO-1016</strain>
    </source>
</reference>
<dbReference type="EMBL" id="FTLX01000005">
    <property type="protein sequence ID" value="SIR07428.1"/>
    <property type="molecule type" value="Genomic_DNA"/>
</dbReference>
<sequence>MMVLFNKRFFPTAAVLFLLTGCAEEPAPKAQEQSDDKVVVEQYVDIKMDFELLHVIQNDATVEQVQELVDGIEWEQAEVSMAEFPYGRFHFGKAGSAEAPSPTYSFWISPFKDKVELVVNGESKYAQLTSEESNALFQALTGSPLASVKETRP</sequence>
<dbReference type="OrthoDB" id="1911879at2"/>
<gene>
    <name evidence="1" type="ORF">SAMN05443094_10594</name>
</gene>
<organism evidence="1 2">
    <name type="scientific">Domibacillus enclensis</name>
    <dbReference type="NCBI Taxonomy" id="1017273"/>
    <lineage>
        <taxon>Bacteria</taxon>
        <taxon>Bacillati</taxon>
        <taxon>Bacillota</taxon>
        <taxon>Bacilli</taxon>
        <taxon>Bacillales</taxon>
        <taxon>Bacillaceae</taxon>
        <taxon>Domibacillus</taxon>
    </lineage>
</organism>
<evidence type="ECO:0008006" key="3">
    <source>
        <dbReference type="Google" id="ProtNLM"/>
    </source>
</evidence>
<dbReference type="PROSITE" id="PS51257">
    <property type="entry name" value="PROKAR_LIPOPROTEIN"/>
    <property type="match status" value="1"/>
</dbReference>
<evidence type="ECO:0000313" key="2">
    <source>
        <dbReference type="Proteomes" id="UP000186385"/>
    </source>
</evidence>
<accession>A0A1N6XYN1</accession>
<name>A0A1N6XYN1_9BACI</name>
<dbReference type="AlphaFoldDB" id="A0A1N6XYN1"/>
<protein>
    <recommendedName>
        <fullName evidence="3">Lipoprotein</fullName>
    </recommendedName>
</protein>